<evidence type="ECO:0000313" key="7">
    <source>
        <dbReference type="EMBL" id="MBJ7632150.1"/>
    </source>
</evidence>
<feature type="transmembrane region" description="Helical" evidence="6">
    <location>
        <begin position="470"/>
        <end position="490"/>
    </location>
</feature>
<name>A0A413FPB2_WEICO</name>
<feature type="transmembrane region" description="Helical" evidence="6">
    <location>
        <begin position="188"/>
        <end position="210"/>
    </location>
</feature>
<dbReference type="GeneID" id="57979730"/>
<gene>
    <name evidence="8" type="ORF">HAU20_02010</name>
    <name evidence="7" type="ORF">HAU43_03410</name>
</gene>
<evidence type="ECO:0000256" key="1">
    <source>
        <dbReference type="ARBA" id="ARBA00004651"/>
    </source>
</evidence>
<comment type="subcellular location">
    <subcellularLocation>
        <location evidence="1">Cell membrane</location>
        <topology evidence="1">Multi-pass membrane protein</topology>
    </subcellularLocation>
</comment>
<feature type="transmembrane region" description="Helical" evidence="6">
    <location>
        <begin position="579"/>
        <end position="598"/>
    </location>
</feature>
<dbReference type="Proteomes" id="UP000808038">
    <property type="component" value="Unassembled WGS sequence"/>
</dbReference>
<feature type="transmembrane region" description="Helical" evidence="6">
    <location>
        <begin position="420"/>
        <end position="436"/>
    </location>
</feature>
<feature type="transmembrane region" description="Helical" evidence="6">
    <location>
        <begin position="272"/>
        <end position="292"/>
    </location>
</feature>
<dbReference type="InterPro" id="IPR050833">
    <property type="entry name" value="Poly_Biosynth_Transport"/>
</dbReference>
<reference evidence="8" key="1">
    <citation type="submission" date="2020-02" db="EMBL/GenBank/DDBJ databases">
        <authorList>
            <person name="Fontana A."/>
            <person name="Patrone V."/>
            <person name="Morelli L."/>
        </authorList>
    </citation>
    <scope>NUCLEOTIDE SEQUENCE</scope>
    <source>
        <strain evidence="7">CCUG 30943</strain>
        <strain evidence="8">CCUG 43002</strain>
    </source>
</reference>
<evidence type="ECO:0000256" key="2">
    <source>
        <dbReference type="ARBA" id="ARBA00022475"/>
    </source>
</evidence>
<feature type="transmembrane region" description="Helical" evidence="6">
    <location>
        <begin position="368"/>
        <end position="388"/>
    </location>
</feature>
<feature type="transmembrane region" description="Helical" evidence="6">
    <location>
        <begin position="230"/>
        <end position="251"/>
    </location>
</feature>
<feature type="transmembrane region" description="Helical" evidence="6">
    <location>
        <begin position="511"/>
        <end position="534"/>
    </location>
</feature>
<keyword evidence="5 6" id="KW-0472">Membrane</keyword>
<dbReference type="AlphaFoldDB" id="A0A413FPB2"/>
<dbReference type="InterPro" id="IPR002797">
    <property type="entry name" value="Polysacc_synth"/>
</dbReference>
<accession>A0A413FPB2</accession>
<dbReference type="Pfam" id="PF01943">
    <property type="entry name" value="Polysacc_synt"/>
    <property type="match status" value="1"/>
</dbReference>
<evidence type="ECO:0000256" key="3">
    <source>
        <dbReference type="ARBA" id="ARBA00022692"/>
    </source>
</evidence>
<evidence type="ECO:0000313" key="8">
    <source>
        <dbReference type="EMBL" id="MBJ7638166.1"/>
    </source>
</evidence>
<dbReference type="CDD" id="cd13124">
    <property type="entry name" value="MATE_SpoVB_like"/>
    <property type="match status" value="1"/>
</dbReference>
<feature type="transmembrane region" description="Helical" evidence="6">
    <location>
        <begin position="604"/>
        <end position="623"/>
    </location>
</feature>
<reference evidence="8 9" key="2">
    <citation type="journal article" date="2021" name="Int. J. Food Microbiol.">
        <title>Safety demonstration of a microbial species for use in the food chain: Weissella confusa.</title>
        <authorList>
            <person name="Bourdichon F."/>
            <person name="Patrone V."/>
            <person name="Fontana A."/>
            <person name="Milani G."/>
            <person name="Morelli L."/>
        </authorList>
    </citation>
    <scope>NUCLEOTIDE SEQUENCE [LARGE SCALE GENOMIC DNA]</scope>
    <source>
        <strain evidence="7">CCUG 30943</strain>
        <strain evidence="8 9">CCUG 43002</strain>
    </source>
</reference>
<protein>
    <submittedName>
        <fullName evidence="8">Polysaccharide biosynthesis protein</fullName>
    </submittedName>
</protein>
<feature type="transmembrane region" description="Helical" evidence="6">
    <location>
        <begin position="343"/>
        <end position="362"/>
    </location>
</feature>
<sequence length="712" mass="77187">MADEKSPQYEESPFRRDITFEELAALLNGATIDDIFEARDEEKVTSEATTTPTQSHSVAEVVTRPEGVSTIKVHQVADTFVREDTPKSVASEAIDEAAADVQLPASSELPTQLDEPASEIDVAPAVSPASETITVSEPSVLPEAFAEEAETLAEAPIMVADELTTVPEIETDLVDDSNAESRMLRGSAWMTIGSLASRVLGALYVIPWVAMIGNVYFNSANSLYAQGYQIYSVALLIATAGLPNVLARLVAEYGVSRHYEAVRRIFRQALQFGGVLGIAAGAILYLLAGVLSQGDANVVPVIRSLSAALVLIPTLSMLRGYVQGFEFMGLSALSQFVEQLIRVAYMLGMTYWIMVGHHGTWVDATVESTLAAFWGALAGIIVLVFGIWKRRKFFAEKMAMNIPAPDFNPREIMIRMARQSLPVIFAGSAIAIVQVIDQYTFFHIMRAFTSATHNAMQAMFAQFAFNSNKLVMLVVSLAVGMAETALPMLARAKEIGDRENIGDQIQFAFKLLAFVMVPASLGMAAVAHPLYILFYNTNDATNGTLILQFASFTAIALGLYMVVLAIYQGLNELSFTVKVLGLILILKLILQVPLTIWLQGAGPLMATVLAFAVGLIISIRRLSVLYAIEWAPFNFSLMVILFWGLVMYAVVALLTNTLTLFVPDTKMAQLVVTVVVGLVGAGIYGVAMLKTHVGESVLGQRAATIAHKLHLK</sequence>
<keyword evidence="9" id="KW-1185">Reference proteome</keyword>
<feature type="transmembrane region" description="Helical" evidence="6">
    <location>
        <begin position="667"/>
        <end position="687"/>
    </location>
</feature>
<dbReference type="RefSeq" id="WP_003608808.1">
    <property type="nucleotide sequence ID" value="NZ_ALXH01000129.1"/>
</dbReference>
<dbReference type="Proteomes" id="UP000728106">
    <property type="component" value="Unassembled WGS sequence"/>
</dbReference>
<dbReference type="EMBL" id="JAAOCX010000003">
    <property type="protein sequence ID" value="MBJ7632150.1"/>
    <property type="molecule type" value="Genomic_DNA"/>
</dbReference>
<evidence type="ECO:0000256" key="5">
    <source>
        <dbReference type="ARBA" id="ARBA00023136"/>
    </source>
</evidence>
<keyword evidence="4 6" id="KW-1133">Transmembrane helix</keyword>
<keyword evidence="2" id="KW-1003">Cell membrane</keyword>
<feature type="transmembrane region" description="Helical" evidence="6">
    <location>
        <begin position="635"/>
        <end position="655"/>
    </location>
</feature>
<comment type="caution">
    <text evidence="8">The sequence shown here is derived from an EMBL/GenBank/DDBJ whole genome shotgun (WGS) entry which is preliminary data.</text>
</comment>
<evidence type="ECO:0000256" key="6">
    <source>
        <dbReference type="SAM" id="Phobius"/>
    </source>
</evidence>
<organism evidence="8 9">
    <name type="scientific">Weissella confusa</name>
    <name type="common">Lactobacillus confusus</name>
    <dbReference type="NCBI Taxonomy" id="1583"/>
    <lineage>
        <taxon>Bacteria</taxon>
        <taxon>Bacillati</taxon>
        <taxon>Bacillota</taxon>
        <taxon>Bacilli</taxon>
        <taxon>Lactobacillales</taxon>
        <taxon>Lactobacillaceae</taxon>
        <taxon>Weissella</taxon>
    </lineage>
</organism>
<dbReference type="GO" id="GO:0005886">
    <property type="term" value="C:plasma membrane"/>
    <property type="evidence" value="ECO:0007669"/>
    <property type="project" value="UniProtKB-SubCell"/>
</dbReference>
<keyword evidence="3 6" id="KW-0812">Transmembrane</keyword>
<evidence type="ECO:0000256" key="4">
    <source>
        <dbReference type="ARBA" id="ARBA00022989"/>
    </source>
</evidence>
<dbReference type="PANTHER" id="PTHR30250:SF21">
    <property type="entry name" value="LIPID II FLIPPASE MURJ"/>
    <property type="match status" value="1"/>
</dbReference>
<dbReference type="PANTHER" id="PTHR30250">
    <property type="entry name" value="PST FAMILY PREDICTED COLANIC ACID TRANSPORTER"/>
    <property type="match status" value="1"/>
</dbReference>
<dbReference type="EMBL" id="JAAOCP010000002">
    <property type="protein sequence ID" value="MBJ7638166.1"/>
    <property type="molecule type" value="Genomic_DNA"/>
</dbReference>
<feature type="transmembrane region" description="Helical" evidence="6">
    <location>
        <begin position="304"/>
        <end position="322"/>
    </location>
</feature>
<evidence type="ECO:0000313" key="9">
    <source>
        <dbReference type="Proteomes" id="UP000728106"/>
    </source>
</evidence>
<dbReference type="InterPro" id="IPR024923">
    <property type="entry name" value="PG_synth_SpoVB"/>
</dbReference>
<feature type="transmembrane region" description="Helical" evidence="6">
    <location>
        <begin position="546"/>
        <end position="567"/>
    </location>
</feature>
<proteinExistence type="predicted"/>